<evidence type="ECO:0000313" key="5">
    <source>
        <dbReference type="EMBL" id="KAG5456418.1"/>
    </source>
</evidence>
<proteinExistence type="predicted"/>
<protein>
    <submittedName>
        <fullName evidence="5">Peroxisomal biogenesis factor 11</fullName>
    </submittedName>
</protein>
<reference evidence="5 6" key="1">
    <citation type="journal article" name="Sci. Rep.">
        <title>Genome-scale phylogenetic analyses confirm Olpidium as the closest living zoosporic fungus to the non-flagellated, terrestrial fungi.</title>
        <authorList>
            <person name="Chang Y."/>
            <person name="Rochon D."/>
            <person name="Sekimoto S."/>
            <person name="Wang Y."/>
            <person name="Chovatia M."/>
            <person name="Sandor L."/>
            <person name="Salamov A."/>
            <person name="Grigoriev I.V."/>
            <person name="Stajich J.E."/>
            <person name="Spatafora J.W."/>
        </authorList>
    </citation>
    <scope>NUCLEOTIDE SEQUENCE [LARGE SCALE GENOMIC DNA]</scope>
    <source>
        <strain evidence="5">S191</strain>
    </source>
</reference>
<comment type="subcellular location">
    <subcellularLocation>
        <location evidence="4">Peroxisome membrane</location>
    </subcellularLocation>
</comment>
<dbReference type="GO" id="GO:0005778">
    <property type="term" value="C:peroxisomal membrane"/>
    <property type="evidence" value="ECO:0007669"/>
    <property type="project" value="UniProtKB-SubCell"/>
</dbReference>
<dbReference type="PANTHER" id="PTHR12652:SF19">
    <property type="entry name" value="PEROXISOMAL BIOGENESIS FACTOR 11"/>
    <property type="match status" value="1"/>
</dbReference>
<dbReference type="OrthoDB" id="411017at2759"/>
<accession>A0A8H7ZMY0</accession>
<dbReference type="AlphaFoldDB" id="A0A8H7ZMY0"/>
<dbReference type="Proteomes" id="UP000673691">
    <property type="component" value="Unassembled WGS sequence"/>
</dbReference>
<dbReference type="GO" id="GO:0016559">
    <property type="term" value="P:peroxisome fission"/>
    <property type="evidence" value="ECO:0007669"/>
    <property type="project" value="InterPro"/>
</dbReference>
<dbReference type="Pfam" id="PF05648">
    <property type="entry name" value="PEX11"/>
    <property type="match status" value="1"/>
</dbReference>
<dbReference type="EMBL" id="JAEFCI010011777">
    <property type="protein sequence ID" value="KAG5456418.1"/>
    <property type="molecule type" value="Genomic_DNA"/>
</dbReference>
<organism evidence="5 6">
    <name type="scientific">Olpidium bornovanus</name>
    <dbReference type="NCBI Taxonomy" id="278681"/>
    <lineage>
        <taxon>Eukaryota</taxon>
        <taxon>Fungi</taxon>
        <taxon>Fungi incertae sedis</taxon>
        <taxon>Olpidiomycota</taxon>
        <taxon>Olpidiomycotina</taxon>
        <taxon>Olpidiomycetes</taxon>
        <taxon>Olpidiales</taxon>
        <taxon>Olpidiaceae</taxon>
        <taxon>Olpidium</taxon>
    </lineage>
</organism>
<keyword evidence="3" id="KW-0576">Peroxisome</keyword>
<evidence type="ECO:0000256" key="4">
    <source>
        <dbReference type="ARBA" id="ARBA00046271"/>
    </source>
</evidence>
<keyword evidence="6" id="KW-1185">Reference proteome</keyword>
<evidence type="ECO:0000256" key="2">
    <source>
        <dbReference type="ARBA" id="ARBA00023136"/>
    </source>
</evidence>
<evidence type="ECO:0000256" key="1">
    <source>
        <dbReference type="ARBA" id="ARBA00022593"/>
    </source>
</evidence>
<dbReference type="PANTHER" id="PTHR12652">
    <property type="entry name" value="PEROXISOMAL BIOGENESIS FACTOR 11"/>
    <property type="match status" value="1"/>
</dbReference>
<keyword evidence="1" id="KW-0962">Peroxisome biogenesis</keyword>
<dbReference type="InterPro" id="IPR008733">
    <property type="entry name" value="PEX11"/>
</dbReference>
<keyword evidence="2" id="KW-0472">Membrane</keyword>
<evidence type="ECO:0000313" key="6">
    <source>
        <dbReference type="Proteomes" id="UP000673691"/>
    </source>
</evidence>
<comment type="caution">
    <text evidence="5">The sequence shown here is derived from an EMBL/GenBank/DDBJ whole genome shotgun (WGS) entry which is preliminary data.</text>
</comment>
<gene>
    <name evidence="5" type="ORF">BJ554DRAFT_3850</name>
</gene>
<evidence type="ECO:0000256" key="3">
    <source>
        <dbReference type="ARBA" id="ARBA00023140"/>
    </source>
</evidence>
<name>A0A8H7ZMY0_9FUNG</name>
<sequence length="240" mass="27022">MLKVVRKIIALTDGRDKAMKFVQYSGKMLLWLWLYDKKSHPVSAPRLAALVSTLSTTRKMIRLAHVVEPASDLADFLTGKAVPPASGRPIKDHFMYRLAFFGAVVGVLNDLADDVYSLAKIGALSKSLIKPADKLANRLWLAGIVVDTVSTADDLISAEKSYRAFMRRAALQSDGVRDGCKPDRPDDATLDYLELRKLKDRRYWLRITLLKFIMDGIFCRWDITPEASYRTAIRKFKAAV</sequence>